<gene>
    <name evidence="1" type="ORF">METHB2_520010</name>
</gene>
<dbReference type="Proteomes" id="UP000494216">
    <property type="component" value="Unassembled WGS sequence"/>
</dbReference>
<protein>
    <submittedName>
        <fullName evidence="1">Uncharacterized protein</fullName>
    </submittedName>
</protein>
<evidence type="ECO:0000313" key="1">
    <source>
        <dbReference type="EMBL" id="CAA9891903.1"/>
    </source>
</evidence>
<proteinExistence type="predicted"/>
<keyword evidence="2" id="KW-1185">Reference proteome</keyword>
<evidence type="ECO:0000313" key="2">
    <source>
        <dbReference type="Proteomes" id="UP000494216"/>
    </source>
</evidence>
<sequence>MEKQLWKAATSCEKILPYTVDLRQYAELANIGLSAHIDRVGVVIYDRNTETNKANAENSARVRL</sequence>
<accession>A0A8S0WBT0</accession>
<dbReference type="RefSeq" id="WP_174626720.1">
    <property type="nucleotide sequence ID" value="NZ_CADCXN010000083.1"/>
</dbReference>
<organism evidence="1 2">
    <name type="scientific">Candidatus Methylobacter favarea</name>
    <dbReference type="NCBI Taxonomy" id="2707345"/>
    <lineage>
        <taxon>Bacteria</taxon>
        <taxon>Pseudomonadati</taxon>
        <taxon>Pseudomonadota</taxon>
        <taxon>Gammaproteobacteria</taxon>
        <taxon>Methylococcales</taxon>
        <taxon>Methylococcaceae</taxon>
        <taxon>Methylobacter</taxon>
    </lineage>
</organism>
<comment type="caution">
    <text evidence="1">The sequence shown here is derived from an EMBL/GenBank/DDBJ whole genome shotgun (WGS) entry which is preliminary data.</text>
</comment>
<reference evidence="1 2" key="1">
    <citation type="submission" date="2020-02" db="EMBL/GenBank/DDBJ databases">
        <authorList>
            <person name="Hogendoorn C."/>
        </authorList>
    </citation>
    <scope>NUCLEOTIDE SEQUENCE [LARGE SCALE GENOMIC DNA]</scope>
    <source>
        <strain evidence="1">METHB21</strain>
    </source>
</reference>
<dbReference type="EMBL" id="CADCXN010000083">
    <property type="protein sequence ID" value="CAA9891903.1"/>
    <property type="molecule type" value="Genomic_DNA"/>
</dbReference>
<dbReference type="AlphaFoldDB" id="A0A8S0WBT0"/>
<name>A0A8S0WBT0_9GAMM</name>